<feature type="region of interest" description="Disordered" evidence="5">
    <location>
        <begin position="349"/>
        <end position="370"/>
    </location>
</feature>
<dbReference type="OrthoDB" id="196547at2759"/>
<feature type="domain" description="RGS" evidence="6">
    <location>
        <begin position="122"/>
        <end position="239"/>
    </location>
</feature>
<feature type="compositionally biased region" description="Low complexity" evidence="5">
    <location>
        <begin position="93"/>
        <end position="109"/>
    </location>
</feature>
<dbReference type="PROSITE" id="PS50132">
    <property type="entry name" value="RGS"/>
    <property type="match status" value="1"/>
</dbReference>
<organism evidence="8 9">
    <name type="scientific">Albula goreensis</name>
    <dbReference type="NCBI Taxonomy" id="1534307"/>
    <lineage>
        <taxon>Eukaryota</taxon>
        <taxon>Metazoa</taxon>
        <taxon>Chordata</taxon>
        <taxon>Craniata</taxon>
        <taxon>Vertebrata</taxon>
        <taxon>Euteleostomi</taxon>
        <taxon>Actinopterygii</taxon>
        <taxon>Neopterygii</taxon>
        <taxon>Teleostei</taxon>
        <taxon>Albuliformes</taxon>
        <taxon>Albulidae</taxon>
        <taxon>Albula</taxon>
    </lineage>
</organism>
<evidence type="ECO:0008006" key="10">
    <source>
        <dbReference type="Google" id="ProtNLM"/>
    </source>
</evidence>
<feature type="compositionally biased region" description="Basic and acidic residues" evidence="5">
    <location>
        <begin position="619"/>
        <end position="634"/>
    </location>
</feature>
<dbReference type="Gene3D" id="1.10.196.10">
    <property type="match status" value="1"/>
</dbReference>
<sequence length="715" mass="78706">MCFEQMQLFKGIIQRMVTFKEFSKGLSHFTPRASLRRKFEKYSTFVVRQSLRSTKVNVAAMSKKMKTLGVPIYPTLAASDGELNVGETEGRGSSHSLNSNSSLPSMQSNHSRVGTVASWAVSFERLLEDPTGVLYFTAFLKSEVSAENILFWQACEKFRQIPANQKEELAQEACSIYNSYLSSSASNAINIDDTARTQEGDLEDPKPDMFNKAQQQIFKLMKFDSYTRFVRSQLYQNCMLADVEGNPLPDLGPGSKSLAHRKSGLGHSPSLSDAKKQKKKEKAGKSLPFDVETGSEQKRGTPENKSSYNKRHEKRGSWGAELYHYSPTVSRNNSQCSVSSTNSIELGYLSNKAENGRSSPRSSPRIQEHERLGTGRVEKYCCVFLPDGAASLCPARPGLTIRDMLAGLCEKRGFPLSEVIIYLQTKDKQPLSLDQDSAVLRDQQVSLELRVTFTLEVVFTGKPLAIMVKSSKTLLHALSTVLQKHRLRPQDVIVTMSGSKEPLNLNMTVFSLANKRLTLDHAKGKDQSSPPKLNTRAPGSQEQAAGPAAAERPSPPMANRTRTGSKSKHPAIQTVYDMDGLIDLLSRAQGCRVDDQRGLLRKEDLVLPSFLVLPPDQCDTYRMDEEKGQGETHSHTGGTEQQPDPLTCPNHDPTTSTNSDPHSESKQPVDGPVHGKVETAAEPGTGPVVSDPLTSSRVSHAVSPSIQDSTLETTV</sequence>
<dbReference type="Pfam" id="PF02196">
    <property type="entry name" value="RBD"/>
    <property type="match status" value="1"/>
</dbReference>
<dbReference type="GO" id="GO:0007051">
    <property type="term" value="P:spindle organization"/>
    <property type="evidence" value="ECO:0007669"/>
    <property type="project" value="TreeGrafter"/>
</dbReference>
<dbReference type="GO" id="GO:0007165">
    <property type="term" value="P:signal transduction"/>
    <property type="evidence" value="ECO:0007669"/>
    <property type="project" value="InterPro"/>
</dbReference>
<evidence type="ECO:0000256" key="1">
    <source>
        <dbReference type="ARBA" id="ARBA00004496"/>
    </source>
</evidence>
<dbReference type="Pfam" id="PF00615">
    <property type="entry name" value="RGS"/>
    <property type="match status" value="1"/>
</dbReference>
<gene>
    <name evidence="8" type="ORF">AGOR_G00072510</name>
</gene>
<dbReference type="InterPro" id="IPR046995">
    <property type="entry name" value="RGS10/12/14-like"/>
</dbReference>
<dbReference type="InterPro" id="IPR036305">
    <property type="entry name" value="RGS_sf"/>
</dbReference>
<feature type="region of interest" description="Disordered" evidence="5">
    <location>
        <begin position="251"/>
        <end position="313"/>
    </location>
</feature>
<dbReference type="PROSITE" id="PS50898">
    <property type="entry name" value="RBD"/>
    <property type="match status" value="2"/>
</dbReference>
<dbReference type="PANTHER" id="PTHR45945">
    <property type="entry name" value="REGULATOR OF G-PROTEIN SIGNALING LOCO"/>
    <property type="match status" value="1"/>
</dbReference>
<feature type="domain" description="RBD" evidence="7">
    <location>
        <begin position="452"/>
        <end position="522"/>
    </location>
</feature>
<feature type="compositionally biased region" description="Basic and acidic residues" evidence="5">
    <location>
        <begin position="661"/>
        <end position="679"/>
    </location>
</feature>
<dbReference type="InterPro" id="IPR016137">
    <property type="entry name" value="RGS"/>
</dbReference>
<evidence type="ECO:0000313" key="8">
    <source>
        <dbReference type="EMBL" id="KAI1898453.1"/>
    </source>
</evidence>
<dbReference type="InterPro" id="IPR044926">
    <property type="entry name" value="RGS_subdomain_2"/>
</dbReference>
<protein>
    <recommendedName>
        <fullName evidence="10">Regulator of G-protein signaling 14</fullName>
    </recommendedName>
</protein>
<evidence type="ECO:0000256" key="3">
    <source>
        <dbReference type="ARBA" id="ARBA00022490"/>
    </source>
</evidence>
<keyword evidence="4" id="KW-0677">Repeat</keyword>
<dbReference type="GO" id="GO:0051301">
    <property type="term" value="P:cell division"/>
    <property type="evidence" value="ECO:0007669"/>
    <property type="project" value="TreeGrafter"/>
</dbReference>
<dbReference type="InterPro" id="IPR003109">
    <property type="entry name" value="GoLoco_motif"/>
</dbReference>
<accession>A0A8T3DMK0</accession>
<dbReference type="SUPFAM" id="SSF48097">
    <property type="entry name" value="Regulator of G-protein signaling, RGS"/>
    <property type="match status" value="1"/>
</dbReference>
<feature type="compositionally biased region" description="Polar residues" evidence="5">
    <location>
        <begin position="692"/>
        <end position="715"/>
    </location>
</feature>
<feature type="domain" description="RBD" evidence="7">
    <location>
        <begin position="379"/>
        <end position="450"/>
    </location>
</feature>
<dbReference type="SUPFAM" id="SSF54236">
    <property type="entry name" value="Ubiquitin-like"/>
    <property type="match status" value="2"/>
</dbReference>
<dbReference type="GO" id="GO:0005634">
    <property type="term" value="C:nucleus"/>
    <property type="evidence" value="ECO:0007669"/>
    <property type="project" value="TreeGrafter"/>
</dbReference>
<feature type="region of interest" description="Disordered" evidence="5">
    <location>
        <begin position="521"/>
        <end position="572"/>
    </location>
</feature>
<feature type="compositionally biased region" description="Polar residues" evidence="5">
    <location>
        <begin position="352"/>
        <end position="365"/>
    </location>
</feature>
<dbReference type="Proteomes" id="UP000829720">
    <property type="component" value="Unassembled WGS sequence"/>
</dbReference>
<feature type="region of interest" description="Disordered" evidence="5">
    <location>
        <begin position="615"/>
        <end position="715"/>
    </location>
</feature>
<keyword evidence="9" id="KW-1185">Reference proteome</keyword>
<dbReference type="PROSITE" id="PS50877">
    <property type="entry name" value="GOLOCO"/>
    <property type="match status" value="1"/>
</dbReference>
<feature type="compositionally biased region" description="Polar residues" evidence="5">
    <location>
        <begin position="527"/>
        <end position="543"/>
    </location>
</feature>
<comment type="caution">
    <text evidence="8">The sequence shown here is derived from an EMBL/GenBank/DDBJ whole genome shotgun (WGS) entry which is preliminary data.</text>
</comment>
<feature type="region of interest" description="Disordered" evidence="5">
    <location>
        <begin position="84"/>
        <end position="109"/>
    </location>
</feature>
<reference evidence="8" key="1">
    <citation type="submission" date="2021-01" db="EMBL/GenBank/DDBJ databases">
        <authorList>
            <person name="Zahm M."/>
            <person name="Roques C."/>
            <person name="Cabau C."/>
            <person name="Klopp C."/>
            <person name="Donnadieu C."/>
            <person name="Jouanno E."/>
            <person name="Lampietro C."/>
            <person name="Louis A."/>
            <person name="Herpin A."/>
            <person name="Echchiki A."/>
            <person name="Berthelot C."/>
            <person name="Parey E."/>
            <person name="Roest-Crollius H."/>
            <person name="Braasch I."/>
            <person name="Postlethwait J."/>
            <person name="Bobe J."/>
            <person name="Montfort J."/>
            <person name="Bouchez O."/>
            <person name="Begum T."/>
            <person name="Mejri S."/>
            <person name="Adams A."/>
            <person name="Chen W.-J."/>
            <person name="Guiguen Y."/>
        </authorList>
    </citation>
    <scope>NUCLEOTIDE SEQUENCE</scope>
    <source>
        <tissue evidence="8">Blood</tissue>
    </source>
</reference>
<dbReference type="PRINTS" id="PR01301">
    <property type="entry name" value="RGSPROTEIN"/>
</dbReference>
<evidence type="ECO:0000259" key="6">
    <source>
        <dbReference type="PROSITE" id="PS50132"/>
    </source>
</evidence>
<dbReference type="AlphaFoldDB" id="A0A8T3DMK0"/>
<dbReference type="GO" id="GO:0005886">
    <property type="term" value="C:plasma membrane"/>
    <property type="evidence" value="ECO:0007669"/>
    <property type="project" value="TreeGrafter"/>
</dbReference>
<dbReference type="InterPro" id="IPR046993">
    <property type="entry name" value="RBD2_RGS14"/>
</dbReference>
<dbReference type="GO" id="GO:0008277">
    <property type="term" value="P:regulation of G protein-coupled receptor signaling pathway"/>
    <property type="evidence" value="ECO:0007669"/>
    <property type="project" value="TreeGrafter"/>
</dbReference>
<keyword evidence="2" id="KW-0343">GTPase activation</keyword>
<dbReference type="InterPro" id="IPR003116">
    <property type="entry name" value="RBD_dom"/>
</dbReference>
<evidence type="ECO:0000256" key="2">
    <source>
        <dbReference type="ARBA" id="ARBA00022468"/>
    </source>
</evidence>
<dbReference type="SMART" id="SM00315">
    <property type="entry name" value="RGS"/>
    <property type="match status" value="1"/>
</dbReference>
<evidence type="ECO:0000256" key="4">
    <source>
        <dbReference type="ARBA" id="ARBA00022737"/>
    </source>
</evidence>
<evidence type="ECO:0000259" key="7">
    <source>
        <dbReference type="PROSITE" id="PS50898"/>
    </source>
</evidence>
<dbReference type="GO" id="GO:0005737">
    <property type="term" value="C:cytoplasm"/>
    <property type="evidence" value="ECO:0007669"/>
    <property type="project" value="UniProtKB-SubCell"/>
</dbReference>
<dbReference type="CDD" id="cd17139">
    <property type="entry name" value="RBD2_RGS14"/>
    <property type="match status" value="1"/>
</dbReference>
<dbReference type="PANTHER" id="PTHR45945:SF2">
    <property type="entry name" value="REGULATOR OF G-PROTEIN SIGNALING 14"/>
    <property type="match status" value="1"/>
</dbReference>
<dbReference type="InterPro" id="IPR029071">
    <property type="entry name" value="Ubiquitin-like_domsf"/>
</dbReference>
<proteinExistence type="predicted"/>
<evidence type="ECO:0000256" key="5">
    <source>
        <dbReference type="SAM" id="MobiDB-lite"/>
    </source>
</evidence>
<dbReference type="Gene3D" id="1.10.167.10">
    <property type="entry name" value="Regulator of G-protein Signalling 4, domain 2"/>
    <property type="match status" value="1"/>
</dbReference>
<dbReference type="Gene3D" id="3.10.20.90">
    <property type="entry name" value="Phosphatidylinositol 3-kinase Catalytic Subunit, Chain A, domain 1"/>
    <property type="match status" value="2"/>
</dbReference>
<dbReference type="SMART" id="SM00390">
    <property type="entry name" value="GoLoco"/>
    <property type="match status" value="1"/>
</dbReference>
<comment type="subcellular location">
    <subcellularLocation>
        <location evidence="1">Cytoplasm</location>
    </subcellularLocation>
</comment>
<dbReference type="FunFam" id="1.10.167.10:FF:000001">
    <property type="entry name" value="Putative regulator of g-protein signaling 12"/>
    <property type="match status" value="1"/>
</dbReference>
<name>A0A8T3DMK0_9TELE</name>
<dbReference type="EMBL" id="JAERUA010000006">
    <property type="protein sequence ID" value="KAI1898453.1"/>
    <property type="molecule type" value="Genomic_DNA"/>
</dbReference>
<keyword evidence="3" id="KW-0963">Cytoplasm</keyword>
<dbReference type="GO" id="GO:0005096">
    <property type="term" value="F:GTPase activator activity"/>
    <property type="evidence" value="ECO:0007669"/>
    <property type="project" value="UniProtKB-KW"/>
</dbReference>
<evidence type="ECO:0000313" key="9">
    <source>
        <dbReference type="Proteomes" id="UP000829720"/>
    </source>
</evidence>
<dbReference type="InterPro" id="IPR024066">
    <property type="entry name" value="RGS_subdom1/3"/>
</dbReference>
<dbReference type="SMART" id="SM00455">
    <property type="entry name" value="RBD"/>
    <property type="match status" value="2"/>
</dbReference>
<feature type="compositionally biased region" description="Polar residues" evidence="5">
    <location>
        <begin position="635"/>
        <end position="644"/>
    </location>
</feature>